<dbReference type="GO" id="GO:0016042">
    <property type="term" value="P:lipid catabolic process"/>
    <property type="evidence" value="ECO:0007669"/>
    <property type="project" value="UniProtKB-UniRule"/>
</dbReference>
<feature type="short sequence motif" description="GXSXG" evidence="4">
    <location>
        <begin position="57"/>
        <end position="61"/>
    </location>
</feature>
<feature type="active site" description="Nucleophile" evidence="4">
    <location>
        <position position="59"/>
    </location>
</feature>
<sequence length="384" mass="42474">MHPAAEAVASEHADERPAARLGQVALVLQGGGALGAYQVGVLRALEEAGYLPDWFAGTSIGAINAAIMAGNAPEQRLIRLGKFWNGISRIVPWGAPAQGPLRRAFNAWSAWQTAAFGQPGFFRWRAPAPWFPSPDISALSYYVADALGQKLKEIIDLDRINSGSVRLSLGAVKLTSGQQIYFDSRTQRIGYEHIMASAALPPAFPPVEIDGEWYWDGGIVSNTPLDVVIDQRPRRSTLCFMVDLFDAEGPLPHTIEDVKARYKDIVYASRSGRRIEAHRAKHDLRRAVMALWEALPPERQKDPHLNALAELGCTTTMHIVRLVHHTEPEELSSKDYDFSEIAIGERIAAGYRDAKAMLEKEPWLDPVPPDIGVVIHELPTRELR</sequence>
<feature type="active site" description="Proton acceptor" evidence="4">
    <location>
        <position position="216"/>
    </location>
</feature>
<dbReference type="GO" id="GO:0016787">
    <property type="term" value="F:hydrolase activity"/>
    <property type="evidence" value="ECO:0007669"/>
    <property type="project" value="UniProtKB-UniRule"/>
</dbReference>
<reference evidence="7" key="1">
    <citation type="submission" date="2017-02" db="EMBL/GenBank/DDBJ databases">
        <authorList>
            <person name="Varghese N."/>
            <person name="Submissions S."/>
        </authorList>
    </citation>
    <scope>NUCLEOTIDE SEQUENCE [LARGE SCALE GENOMIC DNA]</scope>
    <source>
        <strain evidence="7">ATCC 27094</strain>
    </source>
</reference>
<dbReference type="STRING" id="225324.SAMN02745126_04471"/>
<dbReference type="InterPro" id="IPR016035">
    <property type="entry name" value="Acyl_Trfase/lysoPLipase"/>
</dbReference>
<keyword evidence="2 4" id="KW-0442">Lipid degradation</keyword>
<dbReference type="Pfam" id="PF01734">
    <property type="entry name" value="Patatin"/>
    <property type="match status" value="1"/>
</dbReference>
<dbReference type="InterPro" id="IPR050301">
    <property type="entry name" value="NTE"/>
</dbReference>
<dbReference type="Pfam" id="PF12536">
    <property type="entry name" value="DUF3734"/>
    <property type="match status" value="1"/>
</dbReference>
<dbReference type="PROSITE" id="PS51635">
    <property type="entry name" value="PNPLA"/>
    <property type="match status" value="1"/>
</dbReference>
<dbReference type="InterPro" id="IPR021095">
    <property type="entry name" value="DUF3734"/>
</dbReference>
<proteinExistence type="predicted"/>
<evidence type="ECO:0000313" key="6">
    <source>
        <dbReference type="EMBL" id="SKA24941.1"/>
    </source>
</evidence>
<name>A0A1T4SAR6_9HYPH</name>
<evidence type="ECO:0000313" key="7">
    <source>
        <dbReference type="Proteomes" id="UP000190092"/>
    </source>
</evidence>
<dbReference type="AlphaFoldDB" id="A0A1T4SAR6"/>
<accession>A0A1T4SAR6</accession>
<keyword evidence="1 4" id="KW-0378">Hydrolase</keyword>
<feature type="short sequence motif" description="DGA/G" evidence="4">
    <location>
        <begin position="216"/>
        <end position="218"/>
    </location>
</feature>
<keyword evidence="7" id="KW-1185">Reference proteome</keyword>
<dbReference type="InterPro" id="IPR002641">
    <property type="entry name" value="PNPLA_dom"/>
</dbReference>
<evidence type="ECO:0000259" key="5">
    <source>
        <dbReference type="PROSITE" id="PS51635"/>
    </source>
</evidence>
<dbReference type="SUPFAM" id="SSF52151">
    <property type="entry name" value="FabD/lysophospholipase-like"/>
    <property type="match status" value="1"/>
</dbReference>
<feature type="short sequence motif" description="GXGXXG" evidence="4">
    <location>
        <begin position="30"/>
        <end position="35"/>
    </location>
</feature>
<organism evidence="6 7">
    <name type="scientific">Enhydrobacter aerosaccus</name>
    <dbReference type="NCBI Taxonomy" id="225324"/>
    <lineage>
        <taxon>Bacteria</taxon>
        <taxon>Pseudomonadati</taxon>
        <taxon>Pseudomonadota</taxon>
        <taxon>Alphaproteobacteria</taxon>
        <taxon>Hyphomicrobiales</taxon>
        <taxon>Enhydrobacter</taxon>
    </lineage>
</organism>
<evidence type="ECO:0000256" key="1">
    <source>
        <dbReference type="ARBA" id="ARBA00022801"/>
    </source>
</evidence>
<evidence type="ECO:0000256" key="2">
    <source>
        <dbReference type="ARBA" id="ARBA00022963"/>
    </source>
</evidence>
<gene>
    <name evidence="6" type="ORF">SAMN02745126_04471</name>
</gene>
<evidence type="ECO:0000256" key="4">
    <source>
        <dbReference type="PROSITE-ProRule" id="PRU01161"/>
    </source>
</evidence>
<feature type="domain" description="PNPLA" evidence="5">
    <location>
        <begin position="26"/>
        <end position="229"/>
    </location>
</feature>
<evidence type="ECO:0000256" key="3">
    <source>
        <dbReference type="ARBA" id="ARBA00023098"/>
    </source>
</evidence>
<dbReference type="CDD" id="cd07209">
    <property type="entry name" value="Pat_hypo_Ecoli_Z1214_like"/>
    <property type="match status" value="1"/>
</dbReference>
<dbReference type="EMBL" id="FUWJ01000007">
    <property type="protein sequence ID" value="SKA24941.1"/>
    <property type="molecule type" value="Genomic_DNA"/>
</dbReference>
<dbReference type="Proteomes" id="UP000190092">
    <property type="component" value="Unassembled WGS sequence"/>
</dbReference>
<keyword evidence="3 4" id="KW-0443">Lipid metabolism</keyword>
<protein>
    <submittedName>
        <fullName evidence="6">NTE family protein</fullName>
    </submittedName>
</protein>
<dbReference type="PANTHER" id="PTHR14226">
    <property type="entry name" value="NEUROPATHY TARGET ESTERASE/SWISS CHEESE D.MELANOGASTER"/>
    <property type="match status" value="1"/>
</dbReference>
<dbReference type="Gene3D" id="3.40.1090.10">
    <property type="entry name" value="Cytosolic phospholipase A2 catalytic domain"/>
    <property type="match status" value="2"/>
</dbReference>
<dbReference type="PANTHER" id="PTHR14226:SF57">
    <property type="entry name" value="BLR7027 PROTEIN"/>
    <property type="match status" value="1"/>
</dbReference>